<organism evidence="1 2">
    <name type="scientific">Armillaria luteobubalina</name>
    <dbReference type="NCBI Taxonomy" id="153913"/>
    <lineage>
        <taxon>Eukaryota</taxon>
        <taxon>Fungi</taxon>
        <taxon>Dikarya</taxon>
        <taxon>Basidiomycota</taxon>
        <taxon>Agaricomycotina</taxon>
        <taxon>Agaricomycetes</taxon>
        <taxon>Agaricomycetidae</taxon>
        <taxon>Agaricales</taxon>
        <taxon>Marasmiineae</taxon>
        <taxon>Physalacriaceae</taxon>
        <taxon>Armillaria</taxon>
    </lineage>
</organism>
<name>A0AA39NXS8_9AGAR</name>
<gene>
    <name evidence="1" type="ORF">EDD18DRAFT_1368417</name>
</gene>
<keyword evidence="2" id="KW-1185">Reference proteome</keyword>
<dbReference type="AlphaFoldDB" id="A0AA39NXS8"/>
<protein>
    <submittedName>
        <fullName evidence="1">Uncharacterized protein</fullName>
    </submittedName>
</protein>
<proteinExistence type="predicted"/>
<reference evidence="1" key="1">
    <citation type="submission" date="2023-06" db="EMBL/GenBank/DDBJ databases">
        <authorList>
            <consortium name="Lawrence Berkeley National Laboratory"/>
            <person name="Ahrendt S."/>
            <person name="Sahu N."/>
            <person name="Indic B."/>
            <person name="Wong-Bajracharya J."/>
            <person name="Merenyi Z."/>
            <person name="Ke H.-M."/>
            <person name="Monk M."/>
            <person name="Kocsube S."/>
            <person name="Drula E."/>
            <person name="Lipzen A."/>
            <person name="Balint B."/>
            <person name="Henrissat B."/>
            <person name="Andreopoulos B."/>
            <person name="Martin F.M."/>
            <person name="Harder C.B."/>
            <person name="Rigling D."/>
            <person name="Ford K.L."/>
            <person name="Foster G.D."/>
            <person name="Pangilinan J."/>
            <person name="Papanicolaou A."/>
            <person name="Barry K."/>
            <person name="LaButti K."/>
            <person name="Viragh M."/>
            <person name="Koriabine M."/>
            <person name="Yan M."/>
            <person name="Riley R."/>
            <person name="Champramary S."/>
            <person name="Plett K.L."/>
            <person name="Tsai I.J."/>
            <person name="Slot J."/>
            <person name="Sipos G."/>
            <person name="Plett J."/>
            <person name="Nagy L.G."/>
            <person name="Grigoriev I.V."/>
        </authorList>
    </citation>
    <scope>NUCLEOTIDE SEQUENCE</scope>
    <source>
        <strain evidence="1">HWK02</strain>
    </source>
</reference>
<accession>A0AA39NXS8</accession>
<sequence length="53" mass="5780">MALQWLTSVDAGKEYTNQVNITLSLIVKSTYISVAFSSSGFSGFDGILGDWFL</sequence>
<evidence type="ECO:0000313" key="1">
    <source>
        <dbReference type="EMBL" id="KAK0473827.1"/>
    </source>
</evidence>
<dbReference type="EMBL" id="JAUEPU010000193">
    <property type="protein sequence ID" value="KAK0473827.1"/>
    <property type="molecule type" value="Genomic_DNA"/>
</dbReference>
<dbReference type="Proteomes" id="UP001175228">
    <property type="component" value="Unassembled WGS sequence"/>
</dbReference>
<evidence type="ECO:0000313" key="2">
    <source>
        <dbReference type="Proteomes" id="UP001175228"/>
    </source>
</evidence>
<comment type="caution">
    <text evidence="1">The sequence shown here is derived from an EMBL/GenBank/DDBJ whole genome shotgun (WGS) entry which is preliminary data.</text>
</comment>